<dbReference type="AlphaFoldDB" id="A0A7X5QR81"/>
<sequence length="84" mass="9177">VIEAACSYYHLLTQEAISREKSALTAAPATARTEKRIKQLEQQWHSVKILPAHQKSSTVFGVSSIFVDSVVLVSPVGSSLLYTC</sequence>
<comment type="caution">
    <text evidence="1">The sequence shown here is derived from an EMBL/GenBank/DDBJ whole genome shotgun (WGS) entry which is preliminary data.</text>
</comment>
<dbReference type="Proteomes" id="UP000547931">
    <property type="component" value="Unassembled WGS sequence"/>
</dbReference>
<evidence type="ECO:0000313" key="1">
    <source>
        <dbReference type="EMBL" id="NHB98939.1"/>
    </source>
</evidence>
<dbReference type="EMBL" id="PUJV01000208">
    <property type="protein sequence ID" value="NHB98939.1"/>
    <property type="molecule type" value="Genomic_DNA"/>
</dbReference>
<protein>
    <submittedName>
        <fullName evidence="1">Uncharacterized protein</fullName>
    </submittedName>
</protein>
<reference evidence="1 2" key="1">
    <citation type="submission" date="2018-02" db="EMBL/GenBank/DDBJ databases">
        <authorList>
            <person name="Machado R.A."/>
        </authorList>
    </citation>
    <scope>NUCLEOTIDE SEQUENCE [LARGE SCALE GENOMIC DNA]</scope>
    <source>
        <strain evidence="1 2">DSM 23271</strain>
    </source>
</reference>
<proteinExistence type="predicted"/>
<name>A0A7X5QR81_9GAMM</name>
<gene>
    <name evidence="1" type="ORF">C5470_22665</name>
</gene>
<feature type="non-terminal residue" evidence="1">
    <location>
        <position position="84"/>
    </location>
</feature>
<organism evidence="1 2">
    <name type="scientific">Photorhabdus stackebrandtii</name>
    <dbReference type="NCBI Taxonomy" id="1123042"/>
    <lineage>
        <taxon>Bacteria</taxon>
        <taxon>Pseudomonadati</taxon>
        <taxon>Pseudomonadota</taxon>
        <taxon>Gammaproteobacteria</taxon>
        <taxon>Enterobacterales</taxon>
        <taxon>Morganellaceae</taxon>
        <taxon>Photorhabdus</taxon>
    </lineage>
</organism>
<evidence type="ECO:0000313" key="2">
    <source>
        <dbReference type="Proteomes" id="UP000547931"/>
    </source>
</evidence>
<feature type="non-terminal residue" evidence="1">
    <location>
        <position position="1"/>
    </location>
</feature>
<keyword evidence="2" id="KW-1185">Reference proteome</keyword>
<accession>A0A7X5QR81</accession>